<dbReference type="InterPro" id="IPR036867">
    <property type="entry name" value="R3H_dom_sf"/>
</dbReference>
<gene>
    <name evidence="4" type="primary">SQS1</name>
    <name evidence="4" type="ORF">H4R18_001140</name>
</gene>
<accession>A0A9W8HG05</accession>
<feature type="region of interest" description="Disordered" evidence="1">
    <location>
        <begin position="1"/>
        <end position="86"/>
    </location>
</feature>
<dbReference type="InterPro" id="IPR000467">
    <property type="entry name" value="G_patch_dom"/>
</dbReference>
<evidence type="ECO:0000313" key="4">
    <source>
        <dbReference type="EMBL" id="KAJ2784430.1"/>
    </source>
</evidence>
<evidence type="ECO:0000256" key="1">
    <source>
        <dbReference type="SAM" id="MobiDB-lite"/>
    </source>
</evidence>
<feature type="region of interest" description="Disordered" evidence="1">
    <location>
        <begin position="273"/>
        <end position="316"/>
    </location>
</feature>
<feature type="region of interest" description="Disordered" evidence="1">
    <location>
        <begin position="107"/>
        <end position="192"/>
    </location>
</feature>
<feature type="domain" description="R3H" evidence="3">
    <location>
        <begin position="188"/>
        <end position="251"/>
    </location>
</feature>
<dbReference type="EMBL" id="JANBUL010000027">
    <property type="protein sequence ID" value="KAJ2784430.1"/>
    <property type="molecule type" value="Genomic_DNA"/>
</dbReference>
<dbReference type="OrthoDB" id="21470at2759"/>
<feature type="compositionally biased region" description="Acidic residues" evidence="1">
    <location>
        <begin position="55"/>
        <end position="69"/>
    </location>
</feature>
<feature type="compositionally biased region" description="Low complexity" evidence="1">
    <location>
        <begin position="14"/>
        <end position="23"/>
    </location>
</feature>
<dbReference type="InterPro" id="IPR001374">
    <property type="entry name" value="R3H_dom"/>
</dbReference>
<reference evidence="4" key="1">
    <citation type="submission" date="2022-07" db="EMBL/GenBank/DDBJ databases">
        <title>Phylogenomic reconstructions and comparative analyses of Kickxellomycotina fungi.</title>
        <authorList>
            <person name="Reynolds N.K."/>
            <person name="Stajich J.E."/>
            <person name="Barry K."/>
            <person name="Grigoriev I.V."/>
            <person name="Crous P."/>
            <person name="Smith M.E."/>
        </authorList>
    </citation>
    <scope>NUCLEOTIDE SEQUENCE</scope>
    <source>
        <strain evidence="4">NBRC 105414</strain>
    </source>
</reference>
<feature type="compositionally biased region" description="Low complexity" evidence="1">
    <location>
        <begin position="298"/>
        <end position="312"/>
    </location>
</feature>
<sequence>MKRLNAQFVGLGVQGQQEQPQQQRKPRGRRGGRRTRGRRPGAAKGQPATGTSDDHGDDDDDDDDDDEAANDYMAHASDGGGGGGELQRMAFLARGIGGGHGVLVESDVEYSDDGTSSAGGGQTVEDPYRYYDEDDGFPQDMDMQQVPGPGGSPQASRRRRQHGRRQKQKQRGGAAAGPERQTGGAPSGFDPYTLLKRLDALTMSRDMDSIWLQPMDKKDRQIVHVLAREYRVKSKSHGNGVRRAPVLTATPDSCPPQNRKRINKVLLLFDQRGSLPDSWAGGPQPAEGGRGKKGRGGKASSSSNNSGSLNGRLVAEGAPEVGASNIGHKMLQQMGWTPGTGLGAEEKRGRATPVDIEIRAGRRGLGA</sequence>
<dbReference type="SMART" id="SM00443">
    <property type="entry name" value="G_patch"/>
    <property type="match status" value="1"/>
</dbReference>
<keyword evidence="5" id="KW-1185">Reference proteome</keyword>
<dbReference type="PROSITE" id="PS51061">
    <property type="entry name" value="R3H"/>
    <property type="match status" value="1"/>
</dbReference>
<evidence type="ECO:0000259" key="2">
    <source>
        <dbReference type="PROSITE" id="PS50174"/>
    </source>
</evidence>
<comment type="caution">
    <text evidence="4">The sequence shown here is derived from an EMBL/GenBank/DDBJ whole genome shotgun (WGS) entry which is preliminary data.</text>
</comment>
<dbReference type="PROSITE" id="PS50174">
    <property type="entry name" value="G_PATCH"/>
    <property type="match status" value="1"/>
</dbReference>
<feature type="domain" description="G-patch" evidence="2">
    <location>
        <begin position="323"/>
        <end position="367"/>
    </location>
</feature>
<feature type="compositionally biased region" description="Basic residues" evidence="1">
    <location>
        <begin position="24"/>
        <end position="41"/>
    </location>
</feature>
<evidence type="ECO:0000259" key="3">
    <source>
        <dbReference type="PROSITE" id="PS51061"/>
    </source>
</evidence>
<proteinExistence type="predicted"/>
<dbReference type="Gene3D" id="3.30.1370.50">
    <property type="entry name" value="R3H-like domain"/>
    <property type="match status" value="1"/>
</dbReference>
<dbReference type="SUPFAM" id="SSF82708">
    <property type="entry name" value="R3H domain"/>
    <property type="match status" value="1"/>
</dbReference>
<dbReference type="InterPro" id="IPR051189">
    <property type="entry name" value="Splicing_assoc_domain"/>
</dbReference>
<protein>
    <submittedName>
        <fullName evidence="4">Squalene synthetase-like protein</fullName>
    </submittedName>
</protein>
<dbReference type="Pfam" id="PF01585">
    <property type="entry name" value="G-patch"/>
    <property type="match status" value="1"/>
</dbReference>
<dbReference type="GO" id="GO:0003676">
    <property type="term" value="F:nucleic acid binding"/>
    <property type="evidence" value="ECO:0007669"/>
    <property type="project" value="UniProtKB-UniRule"/>
</dbReference>
<dbReference type="Pfam" id="PF01424">
    <property type="entry name" value="R3H"/>
    <property type="match status" value="1"/>
</dbReference>
<feature type="region of interest" description="Disordered" evidence="1">
    <location>
        <begin position="233"/>
        <end position="259"/>
    </location>
</feature>
<name>A0A9W8HG05_9FUNG</name>
<dbReference type="AlphaFoldDB" id="A0A9W8HG05"/>
<dbReference type="Proteomes" id="UP001140217">
    <property type="component" value="Unassembled WGS sequence"/>
</dbReference>
<organism evidence="4 5">
    <name type="scientific">Coemansia javaensis</name>
    <dbReference type="NCBI Taxonomy" id="2761396"/>
    <lineage>
        <taxon>Eukaryota</taxon>
        <taxon>Fungi</taxon>
        <taxon>Fungi incertae sedis</taxon>
        <taxon>Zoopagomycota</taxon>
        <taxon>Kickxellomycotina</taxon>
        <taxon>Kickxellomycetes</taxon>
        <taxon>Kickxellales</taxon>
        <taxon>Kickxellaceae</taxon>
        <taxon>Coemansia</taxon>
    </lineage>
</organism>
<feature type="compositionally biased region" description="Basic residues" evidence="1">
    <location>
        <begin position="156"/>
        <end position="170"/>
    </location>
</feature>
<dbReference type="PANTHER" id="PTHR14195">
    <property type="entry name" value="G PATCH DOMAIN CONTAINING PROTEIN 2"/>
    <property type="match status" value="1"/>
</dbReference>
<evidence type="ECO:0000313" key="5">
    <source>
        <dbReference type="Proteomes" id="UP001140217"/>
    </source>
</evidence>